<accession>A0ABD2IVP5</accession>
<dbReference type="AlphaFoldDB" id="A0ABD2IVP5"/>
<organism evidence="1 2">
    <name type="scientific">Heterodera schachtii</name>
    <name type="common">Sugarbeet cyst nematode worm</name>
    <name type="synonym">Tylenchus schachtii</name>
    <dbReference type="NCBI Taxonomy" id="97005"/>
    <lineage>
        <taxon>Eukaryota</taxon>
        <taxon>Metazoa</taxon>
        <taxon>Ecdysozoa</taxon>
        <taxon>Nematoda</taxon>
        <taxon>Chromadorea</taxon>
        <taxon>Rhabditida</taxon>
        <taxon>Tylenchina</taxon>
        <taxon>Tylenchomorpha</taxon>
        <taxon>Tylenchoidea</taxon>
        <taxon>Heteroderidae</taxon>
        <taxon>Heteroderinae</taxon>
        <taxon>Heterodera</taxon>
    </lineage>
</organism>
<sequence length="383" mass="43249">MVAKKRFNPSVRNAKTFQKKKLKVGRTLRHDNATDTRVSVKKIGILEQLREGDEGTPAKQVETRHPQKGIDELVAQLGHYNENICRDAIHGVRLLFKNSPDQLRRHLRRIIPAIGSVIIRELKSTATRNQLKLLIEMVCEEPEEVISSHFVLFCGFVLTGISDVRSSVRSLCFDILSLLLRKYVQLCRKNREIFDAFLQLMEGQRKPENRTKLLDSLSQFVTVFGDEANSNNKLWPERTLDISFENGEAMIRSPCPLSLLPSPAYFHFPVLCPSNDGTTSDGTSPLMTRDGLLNCCKVLCPLLEAVIRAEKDADGTKFSSTMGRAHNVVSRLVDVSLRVFALQFDGTDEFRGQIVAMFEQLRRCPLTGASKRLAKKLNLLTKN</sequence>
<dbReference type="InterPro" id="IPR011989">
    <property type="entry name" value="ARM-like"/>
</dbReference>
<comment type="caution">
    <text evidence="1">The sequence shown here is derived from an EMBL/GenBank/DDBJ whole genome shotgun (WGS) entry which is preliminary data.</text>
</comment>
<dbReference type="InterPro" id="IPR016024">
    <property type="entry name" value="ARM-type_fold"/>
</dbReference>
<gene>
    <name evidence="1" type="ORF">niasHS_011193</name>
</gene>
<proteinExistence type="predicted"/>
<evidence type="ECO:0000313" key="1">
    <source>
        <dbReference type="EMBL" id="KAL3083391.1"/>
    </source>
</evidence>
<reference evidence="1 2" key="1">
    <citation type="submission" date="2024-10" db="EMBL/GenBank/DDBJ databases">
        <authorList>
            <person name="Kim D."/>
        </authorList>
    </citation>
    <scope>NUCLEOTIDE SEQUENCE [LARGE SCALE GENOMIC DNA]</scope>
    <source>
        <strain evidence="1">Taebaek</strain>
    </source>
</reference>
<evidence type="ECO:0008006" key="3">
    <source>
        <dbReference type="Google" id="ProtNLM"/>
    </source>
</evidence>
<dbReference type="Gene3D" id="1.25.10.10">
    <property type="entry name" value="Leucine-rich Repeat Variant"/>
    <property type="match status" value="1"/>
</dbReference>
<dbReference type="EMBL" id="JBICCN010000254">
    <property type="protein sequence ID" value="KAL3083391.1"/>
    <property type="molecule type" value="Genomic_DNA"/>
</dbReference>
<dbReference type="Proteomes" id="UP001620645">
    <property type="component" value="Unassembled WGS sequence"/>
</dbReference>
<protein>
    <recommendedName>
        <fullName evidence="3">Pre-rRNA-processing protein Ipi1 N-terminal domain-containing protein</fullName>
    </recommendedName>
</protein>
<dbReference type="SUPFAM" id="SSF48371">
    <property type="entry name" value="ARM repeat"/>
    <property type="match status" value="1"/>
</dbReference>
<keyword evidence="2" id="KW-1185">Reference proteome</keyword>
<name>A0ABD2IVP5_HETSC</name>
<evidence type="ECO:0000313" key="2">
    <source>
        <dbReference type="Proteomes" id="UP001620645"/>
    </source>
</evidence>